<sequence>MTVETHNDVSSSNTESTAYSDALNEVIEISAKVPVKDQENSWGEGDLNIDVLGAAEEYEDLRRELSRVSSTHRVNTRYSSIEEDCDDFDLTDFLQSTAKAIQEAAIKPKRIGITFKNLTVVGDNVSHIYMPDCSTPFKKIGKLLNPLTWVRKSTSKVGPNNDDDGRVILHNINGFCKDGEMVFVLGRPGAGCSTLLRVLANQHKQYKRITGEVSYGGIYPEEFVKRYVGEVAYNPEDDFHFPTLTVQETIDFALKCKTPGNLLPNDTK</sequence>
<dbReference type="Pfam" id="PF00005">
    <property type="entry name" value="ABC_tran"/>
    <property type="match status" value="1"/>
</dbReference>
<evidence type="ECO:0000256" key="1">
    <source>
        <dbReference type="ARBA" id="ARBA00022448"/>
    </source>
</evidence>
<feature type="domain" description="Pleiotropic ABC efflux transporter N-terminal" evidence="3">
    <location>
        <begin position="61"/>
        <end position="132"/>
    </location>
</feature>
<dbReference type="Proteomes" id="UP001479436">
    <property type="component" value="Unassembled WGS sequence"/>
</dbReference>
<proteinExistence type="predicted"/>
<protein>
    <submittedName>
        <fullName evidence="4">ATP-binding cassette transporter snq2</fullName>
    </submittedName>
</protein>
<dbReference type="PANTHER" id="PTHR19241">
    <property type="entry name" value="ATP-BINDING CASSETTE TRANSPORTER"/>
    <property type="match status" value="1"/>
</dbReference>
<comment type="caution">
    <text evidence="4">The sequence shown here is derived from an EMBL/GenBank/DDBJ whole genome shotgun (WGS) entry which is preliminary data.</text>
</comment>
<dbReference type="Gene3D" id="3.40.50.300">
    <property type="entry name" value="P-loop containing nucleotide triphosphate hydrolases"/>
    <property type="match status" value="1"/>
</dbReference>
<keyword evidence="5" id="KW-1185">Reference proteome</keyword>
<feature type="domain" description="ABC transporter" evidence="2">
    <location>
        <begin position="169"/>
        <end position="249"/>
    </location>
</feature>
<evidence type="ECO:0000313" key="5">
    <source>
        <dbReference type="Proteomes" id="UP001479436"/>
    </source>
</evidence>
<keyword evidence="4" id="KW-0547">Nucleotide-binding</keyword>
<dbReference type="InterPro" id="IPR003439">
    <property type="entry name" value="ABC_transporter-like_ATP-bd"/>
</dbReference>
<reference evidence="4 5" key="1">
    <citation type="submission" date="2023-04" db="EMBL/GenBank/DDBJ databases">
        <title>Genome of Basidiobolus ranarum AG-B5.</title>
        <authorList>
            <person name="Stajich J.E."/>
            <person name="Carter-House D."/>
            <person name="Gryganskyi A."/>
        </authorList>
    </citation>
    <scope>NUCLEOTIDE SEQUENCE [LARGE SCALE GENOMIC DNA]</scope>
    <source>
        <strain evidence="4 5">AG-B5</strain>
    </source>
</reference>
<organism evidence="4 5">
    <name type="scientific">Basidiobolus ranarum</name>
    <dbReference type="NCBI Taxonomy" id="34480"/>
    <lineage>
        <taxon>Eukaryota</taxon>
        <taxon>Fungi</taxon>
        <taxon>Fungi incertae sedis</taxon>
        <taxon>Zoopagomycota</taxon>
        <taxon>Entomophthoromycotina</taxon>
        <taxon>Basidiobolomycetes</taxon>
        <taxon>Basidiobolales</taxon>
        <taxon>Basidiobolaceae</taxon>
        <taxon>Basidiobolus</taxon>
    </lineage>
</organism>
<evidence type="ECO:0000259" key="2">
    <source>
        <dbReference type="Pfam" id="PF00005"/>
    </source>
</evidence>
<dbReference type="Pfam" id="PF14510">
    <property type="entry name" value="ABC_trans_N"/>
    <property type="match status" value="1"/>
</dbReference>
<evidence type="ECO:0000313" key="4">
    <source>
        <dbReference type="EMBL" id="KAK9721875.1"/>
    </source>
</evidence>
<dbReference type="EMBL" id="JASJQH010006966">
    <property type="protein sequence ID" value="KAK9721875.1"/>
    <property type="molecule type" value="Genomic_DNA"/>
</dbReference>
<accession>A0ABR2W792</accession>
<keyword evidence="4" id="KW-0067">ATP-binding</keyword>
<keyword evidence="1" id="KW-0813">Transport</keyword>
<evidence type="ECO:0000259" key="3">
    <source>
        <dbReference type="Pfam" id="PF14510"/>
    </source>
</evidence>
<name>A0ABR2W792_9FUNG</name>
<dbReference type="GO" id="GO:0005524">
    <property type="term" value="F:ATP binding"/>
    <property type="evidence" value="ECO:0007669"/>
    <property type="project" value="UniProtKB-KW"/>
</dbReference>
<dbReference type="SUPFAM" id="SSF52540">
    <property type="entry name" value="P-loop containing nucleoside triphosphate hydrolases"/>
    <property type="match status" value="1"/>
</dbReference>
<gene>
    <name evidence="4" type="primary">SNQ2_3</name>
    <name evidence="4" type="ORF">K7432_003104</name>
</gene>
<dbReference type="InterPro" id="IPR029481">
    <property type="entry name" value="ABC_trans_N"/>
</dbReference>
<dbReference type="InterPro" id="IPR027417">
    <property type="entry name" value="P-loop_NTPase"/>
</dbReference>